<keyword evidence="1" id="KW-0378">Hydrolase</keyword>
<dbReference type="InterPro" id="IPR002931">
    <property type="entry name" value="Transglutaminase-like"/>
</dbReference>
<dbReference type="Gene3D" id="3.90.190.10">
    <property type="entry name" value="Protein tyrosine phosphatase superfamily"/>
    <property type="match status" value="1"/>
</dbReference>
<dbReference type="SUPFAM" id="SSF52799">
    <property type="entry name" value="(Phosphotyrosine protein) phosphatases II"/>
    <property type="match status" value="1"/>
</dbReference>
<comment type="caution">
    <text evidence="3">The sequence shown here is derived from an EMBL/GenBank/DDBJ whole genome shotgun (WGS) entry which is preliminary data.</text>
</comment>
<feature type="domain" description="Tyrosine specific protein phosphatases" evidence="2">
    <location>
        <begin position="388"/>
        <end position="460"/>
    </location>
</feature>
<dbReference type="Gene3D" id="3.10.620.30">
    <property type="match status" value="1"/>
</dbReference>
<organism evidence="3 4">
    <name type="scientific">Rhodovulum visakhapatnamense</name>
    <dbReference type="NCBI Taxonomy" id="364297"/>
    <lineage>
        <taxon>Bacteria</taxon>
        <taxon>Pseudomonadati</taxon>
        <taxon>Pseudomonadota</taxon>
        <taxon>Alphaproteobacteria</taxon>
        <taxon>Rhodobacterales</taxon>
        <taxon>Paracoccaceae</taxon>
        <taxon>Rhodovulum</taxon>
    </lineage>
</organism>
<dbReference type="InterPro" id="IPR013589">
    <property type="entry name" value="Bac_transglu_N"/>
</dbReference>
<dbReference type="RefSeq" id="WP_134077267.1">
    <property type="nucleotide sequence ID" value="NZ_SOEB01000004.1"/>
</dbReference>
<accession>A0A4R8FXR1</accession>
<dbReference type="PROSITE" id="PS50056">
    <property type="entry name" value="TYR_PHOSPHATASE_2"/>
    <property type="match status" value="1"/>
</dbReference>
<dbReference type="CDD" id="cd14505">
    <property type="entry name" value="CDKN3-like"/>
    <property type="match status" value="1"/>
</dbReference>
<sequence>MRFEVLHRTVYRYSGPVRPGPHLLRLTPRPGRVAELCQSLAVTPLPVARRDETDAHGNRVTRLDFAGETPALIFESRFTLRTQAWLEAPEGGPVPPLCAVAPEVADFAAALGPPGAGPDRFLSALTEALHARIARQIRPDGAAWPAEVTLARGQGACRDLAVLFIAAAASRGIAARFVSGYQAESEHPDGPRHMHAWPEALVPGRGWCGYDPTHGRAVGAGHVALAVAPGRGRIHRGAGDGRDGGRSADRDRAGRCCARLKQRGRLAHRPMPGYPRVPGRGWRLAMRGARTSRTHPLQIAEVSAGPGLGRIGITFCPGKHDPVASTGAWARDLDADLDAIAGWGARLVLSLVENAELVALKVPDLGASVRARGMLWRHLPIRDYSVPDDFFERQWATTGPEIRAILRQGGDVLVHCKGGLGRAGMIAGRLLAELGMAPQEAIRAARHARPGAIETPAQLALVRRTEPADDRVLDLAALERTGGRLGSNPGGVYRDAEGRRFYVKELESPAHARNERIAAALYRLAGAPTLIYRPTADPCQVATEFVTLEKAHAAQFSEDERRFAQRWLGVHAWTANWDAAGFDGDNQGVVGGGRC</sequence>
<dbReference type="SMART" id="SM00460">
    <property type="entry name" value="TGc"/>
    <property type="match status" value="1"/>
</dbReference>
<dbReference type="GO" id="GO:0006508">
    <property type="term" value="P:proteolysis"/>
    <property type="evidence" value="ECO:0007669"/>
    <property type="project" value="UniProtKB-KW"/>
</dbReference>
<dbReference type="AlphaFoldDB" id="A0A4R8FXR1"/>
<dbReference type="SUPFAM" id="SSF54001">
    <property type="entry name" value="Cysteine proteinases"/>
    <property type="match status" value="1"/>
</dbReference>
<reference evidence="3 4" key="1">
    <citation type="submission" date="2019-03" db="EMBL/GenBank/DDBJ databases">
        <title>Genomic Encyclopedia of Type Strains, Phase IV (KMG-IV): sequencing the most valuable type-strain genomes for metagenomic binning, comparative biology and taxonomic classification.</title>
        <authorList>
            <person name="Goeker M."/>
        </authorList>
    </citation>
    <scope>NUCLEOTIDE SEQUENCE [LARGE SCALE GENOMIC DNA]</scope>
    <source>
        <strain evidence="3 4">JA181</strain>
    </source>
</reference>
<dbReference type="GO" id="GO:0016791">
    <property type="term" value="F:phosphatase activity"/>
    <property type="evidence" value="ECO:0007669"/>
    <property type="project" value="UniProtKB-ARBA"/>
</dbReference>
<proteinExistence type="predicted"/>
<protein>
    <submittedName>
        <fullName evidence="3">Transglutaminase-like putative cysteine protease</fullName>
    </submittedName>
</protein>
<dbReference type="Pfam" id="PF01841">
    <property type="entry name" value="Transglut_core"/>
    <property type="match status" value="1"/>
</dbReference>
<dbReference type="InterPro" id="IPR029021">
    <property type="entry name" value="Prot-tyrosine_phosphatase-like"/>
</dbReference>
<dbReference type="GO" id="GO:0008233">
    <property type="term" value="F:peptidase activity"/>
    <property type="evidence" value="ECO:0007669"/>
    <property type="project" value="UniProtKB-KW"/>
</dbReference>
<dbReference type="Pfam" id="PF08379">
    <property type="entry name" value="Bact_transglu_N"/>
    <property type="match status" value="1"/>
</dbReference>
<evidence type="ECO:0000313" key="3">
    <source>
        <dbReference type="EMBL" id="TDX31809.1"/>
    </source>
</evidence>
<name>A0A4R8FXR1_9RHOB</name>
<evidence type="ECO:0000259" key="2">
    <source>
        <dbReference type="PROSITE" id="PS50056"/>
    </source>
</evidence>
<evidence type="ECO:0000256" key="1">
    <source>
        <dbReference type="ARBA" id="ARBA00022801"/>
    </source>
</evidence>
<dbReference type="FunFam" id="3.90.190.10:FF:000157">
    <property type="entry name" value="Protein-tyrosine phosphatase"/>
    <property type="match status" value="1"/>
</dbReference>
<dbReference type="InterPro" id="IPR000387">
    <property type="entry name" value="Tyr_Pase_dom"/>
</dbReference>
<keyword evidence="3" id="KW-0645">Protease</keyword>
<dbReference type="InterPro" id="IPR038765">
    <property type="entry name" value="Papain-like_cys_pep_sf"/>
</dbReference>
<dbReference type="Proteomes" id="UP000295484">
    <property type="component" value="Unassembled WGS sequence"/>
</dbReference>
<dbReference type="EMBL" id="SOEB01000004">
    <property type="protein sequence ID" value="TDX31809.1"/>
    <property type="molecule type" value="Genomic_DNA"/>
</dbReference>
<dbReference type="PANTHER" id="PTHR33490:SF1">
    <property type="entry name" value="SLL1233 PROTEIN"/>
    <property type="match status" value="1"/>
</dbReference>
<dbReference type="InterPro" id="IPR057023">
    <property type="entry name" value="PTP-SAK"/>
</dbReference>
<gene>
    <name evidence="3" type="ORF">EV657_1045</name>
</gene>
<dbReference type="PANTHER" id="PTHR33490">
    <property type="entry name" value="BLR5614 PROTEIN-RELATED"/>
    <property type="match status" value="1"/>
</dbReference>
<evidence type="ECO:0000313" key="4">
    <source>
        <dbReference type="Proteomes" id="UP000295484"/>
    </source>
</evidence>
<dbReference type="Pfam" id="PF22784">
    <property type="entry name" value="PTP-SAK"/>
    <property type="match status" value="1"/>
</dbReference>